<sequence length="42" mass="4432">MEKGHSAATLADKIEISDSIPVQYIGDMELGGFLGHAETVPC</sequence>
<dbReference type="Proteomes" id="UP000298652">
    <property type="component" value="Chromosome 8"/>
</dbReference>
<dbReference type="AlphaFoldDB" id="A0A4U6TWJ5"/>
<name>A0A4U6TWJ5_SETVI</name>
<evidence type="ECO:0000313" key="1">
    <source>
        <dbReference type="EMBL" id="TKW02137.1"/>
    </source>
</evidence>
<gene>
    <name evidence="1" type="ORF">SEVIR_8G225700v2</name>
</gene>
<dbReference type="EMBL" id="CM016559">
    <property type="protein sequence ID" value="TKW02137.1"/>
    <property type="molecule type" value="Genomic_DNA"/>
</dbReference>
<evidence type="ECO:0000313" key="2">
    <source>
        <dbReference type="Proteomes" id="UP000298652"/>
    </source>
</evidence>
<proteinExistence type="predicted"/>
<organism evidence="1 2">
    <name type="scientific">Setaria viridis</name>
    <name type="common">Green bristlegrass</name>
    <name type="synonym">Setaria italica subsp. viridis</name>
    <dbReference type="NCBI Taxonomy" id="4556"/>
    <lineage>
        <taxon>Eukaryota</taxon>
        <taxon>Viridiplantae</taxon>
        <taxon>Streptophyta</taxon>
        <taxon>Embryophyta</taxon>
        <taxon>Tracheophyta</taxon>
        <taxon>Spermatophyta</taxon>
        <taxon>Magnoliopsida</taxon>
        <taxon>Liliopsida</taxon>
        <taxon>Poales</taxon>
        <taxon>Poaceae</taxon>
        <taxon>PACMAD clade</taxon>
        <taxon>Panicoideae</taxon>
        <taxon>Panicodae</taxon>
        <taxon>Paniceae</taxon>
        <taxon>Cenchrinae</taxon>
        <taxon>Setaria</taxon>
    </lineage>
</organism>
<reference evidence="1" key="1">
    <citation type="submission" date="2019-03" db="EMBL/GenBank/DDBJ databases">
        <title>WGS assembly of Setaria viridis.</title>
        <authorList>
            <person name="Huang P."/>
            <person name="Jenkins J."/>
            <person name="Grimwood J."/>
            <person name="Barry K."/>
            <person name="Healey A."/>
            <person name="Mamidi S."/>
            <person name="Sreedasyam A."/>
            <person name="Shu S."/>
            <person name="Feldman M."/>
            <person name="Wu J."/>
            <person name="Yu Y."/>
            <person name="Chen C."/>
            <person name="Johnson J."/>
            <person name="Rokhsar D."/>
            <person name="Baxter I."/>
            <person name="Schmutz J."/>
            <person name="Brutnell T."/>
            <person name="Kellogg E."/>
        </authorList>
    </citation>
    <scope>NUCLEOTIDE SEQUENCE [LARGE SCALE GENOMIC DNA]</scope>
</reference>
<accession>A0A4U6TWJ5</accession>
<dbReference type="Gramene" id="TKW02137">
    <property type="protein sequence ID" value="TKW02137"/>
    <property type="gene ID" value="SEVIR_8G225700v2"/>
</dbReference>
<keyword evidence="2" id="KW-1185">Reference proteome</keyword>
<protein>
    <submittedName>
        <fullName evidence="1">Uncharacterized protein</fullName>
    </submittedName>
</protein>